<evidence type="ECO:0000256" key="1">
    <source>
        <dbReference type="ARBA" id="ARBA00023002"/>
    </source>
</evidence>
<gene>
    <name evidence="3" type="ORF">PQJ61_09915</name>
</gene>
<proteinExistence type="predicted"/>
<reference evidence="3 4" key="1">
    <citation type="submission" date="2022-12" db="EMBL/GenBank/DDBJ databases">
        <title>Metagenome assembled genome from gulf of manar.</title>
        <authorList>
            <person name="Kohli P."/>
            <person name="Pk S."/>
            <person name="Venkata Ramana C."/>
            <person name="Sasikala C."/>
        </authorList>
    </citation>
    <scope>NUCLEOTIDE SEQUENCE [LARGE SCALE GENOMIC DNA]</scope>
    <source>
        <strain evidence="3">JB008</strain>
    </source>
</reference>
<comment type="caution">
    <text evidence="3">The sequence shown here is derived from an EMBL/GenBank/DDBJ whole genome shotgun (WGS) entry which is preliminary data.</text>
</comment>
<dbReference type="InterPro" id="IPR016163">
    <property type="entry name" value="Ald_DH_C"/>
</dbReference>
<dbReference type="Proteomes" id="UP001221217">
    <property type="component" value="Unassembled WGS sequence"/>
</dbReference>
<dbReference type="InterPro" id="IPR015590">
    <property type="entry name" value="Aldehyde_DH_dom"/>
</dbReference>
<dbReference type="CDD" id="cd07122">
    <property type="entry name" value="ALDH_F20_ACDH"/>
    <property type="match status" value="1"/>
</dbReference>
<dbReference type="InterPro" id="IPR016162">
    <property type="entry name" value="Ald_DH_N"/>
</dbReference>
<accession>A0AAJ1IFA2</accession>
<evidence type="ECO:0000259" key="2">
    <source>
        <dbReference type="Pfam" id="PF00171"/>
    </source>
</evidence>
<dbReference type="EMBL" id="JAQQAL010000022">
    <property type="protein sequence ID" value="MDC7227064.1"/>
    <property type="molecule type" value="Genomic_DNA"/>
</dbReference>
<dbReference type="AlphaFoldDB" id="A0AAJ1IFA2"/>
<protein>
    <submittedName>
        <fullName evidence="3">Aldehyde dehydrogenase family protein</fullName>
    </submittedName>
</protein>
<organism evidence="3 4">
    <name type="scientific">Candidatus Thalassospirochaeta sargassi</name>
    <dbReference type="NCBI Taxonomy" id="3119039"/>
    <lineage>
        <taxon>Bacteria</taxon>
        <taxon>Pseudomonadati</taxon>
        <taxon>Spirochaetota</taxon>
        <taxon>Spirochaetia</taxon>
        <taxon>Spirochaetales</taxon>
        <taxon>Spirochaetaceae</taxon>
        <taxon>Candidatus Thalassospirochaeta</taxon>
    </lineage>
</organism>
<dbReference type="PANTHER" id="PTHR11699">
    <property type="entry name" value="ALDEHYDE DEHYDROGENASE-RELATED"/>
    <property type="match status" value="1"/>
</dbReference>
<dbReference type="InterPro" id="IPR016161">
    <property type="entry name" value="Ald_DH/histidinol_DH"/>
</dbReference>
<sequence length="463" mass="49795">MADPKEAAAYIAGLVERAQAAQKKIEFATQEQVDDMCVRIAWAGCKPDFAKKLGEFAAEESGMGFGPDKVGKIYAKVKGTLRDMRGEPSVGLIEVDDEKGLLKYAKPVGVIGALVPCTNPEATPFVKALGAVKTRNAIIMAPHPRTKGTNKMAIDAIRAALKANNFPEDLVIGIDEVSVEATNELMKQTDLVLATGGAGMVKAAYSSGTPAYGVGAGNAVSVIADDADLADAANKIKRSKIFDHATSCSTENCVLIPENLYDDMVKALEAEGGYMAAGAEKEALQATMWENGVLSRNIVAQPAQKIAKLAKLNMGEDKCFIMVAEDGVGKEHPFSGEKLSPVTTLYKYKTFDEAIDLVNRITDYSGAGHSAGIHTQDERKVKELSRRVKVSRIMVNQPQCLANSGAWTNGMPMSMTLGCGTWGGNIASENITWKNLLNYTWVSFEIENTMPTDEELFGKIMHE</sequence>
<feature type="domain" description="Aldehyde dehydrogenase" evidence="2">
    <location>
        <begin position="94"/>
        <end position="413"/>
    </location>
</feature>
<dbReference type="Gene3D" id="3.40.309.10">
    <property type="entry name" value="Aldehyde Dehydrogenase, Chain A, domain 2"/>
    <property type="match status" value="1"/>
</dbReference>
<dbReference type="SUPFAM" id="SSF53720">
    <property type="entry name" value="ALDH-like"/>
    <property type="match status" value="1"/>
</dbReference>
<dbReference type="GO" id="GO:0016620">
    <property type="term" value="F:oxidoreductase activity, acting on the aldehyde or oxo group of donors, NAD or NADP as acceptor"/>
    <property type="evidence" value="ECO:0007669"/>
    <property type="project" value="InterPro"/>
</dbReference>
<evidence type="ECO:0000313" key="4">
    <source>
        <dbReference type="Proteomes" id="UP001221217"/>
    </source>
</evidence>
<evidence type="ECO:0000313" key="3">
    <source>
        <dbReference type="EMBL" id="MDC7227064.1"/>
    </source>
</evidence>
<keyword evidence="1" id="KW-0560">Oxidoreductase</keyword>
<dbReference type="Gene3D" id="3.40.605.10">
    <property type="entry name" value="Aldehyde Dehydrogenase, Chain A, domain 1"/>
    <property type="match status" value="1"/>
</dbReference>
<name>A0AAJ1IFA2_9SPIO</name>
<dbReference type="Pfam" id="PF00171">
    <property type="entry name" value="Aldedh"/>
    <property type="match status" value="1"/>
</dbReference>